<keyword evidence="2" id="KW-1185">Reference proteome</keyword>
<accession>A0A183H5U3</accession>
<protein>
    <submittedName>
        <fullName evidence="1 3">Uncharacterized protein</fullName>
    </submittedName>
</protein>
<organism evidence="3">
    <name type="scientific">Onchocerca flexuosa</name>
    <dbReference type="NCBI Taxonomy" id="387005"/>
    <lineage>
        <taxon>Eukaryota</taxon>
        <taxon>Metazoa</taxon>
        <taxon>Ecdysozoa</taxon>
        <taxon>Nematoda</taxon>
        <taxon>Chromadorea</taxon>
        <taxon>Rhabditida</taxon>
        <taxon>Spirurina</taxon>
        <taxon>Spiruromorpha</taxon>
        <taxon>Filarioidea</taxon>
        <taxon>Onchocercidae</taxon>
        <taxon>Onchocerca</taxon>
    </lineage>
</organism>
<gene>
    <name evidence="1" type="ORF">OFLC_LOCUS2852</name>
</gene>
<dbReference type="EMBL" id="UZAJ01001745">
    <property type="protein sequence ID" value="VDO34433.1"/>
    <property type="molecule type" value="Genomic_DNA"/>
</dbReference>
<reference evidence="1 2" key="2">
    <citation type="submission" date="2018-11" db="EMBL/GenBank/DDBJ databases">
        <authorList>
            <consortium name="Pathogen Informatics"/>
        </authorList>
    </citation>
    <scope>NUCLEOTIDE SEQUENCE [LARGE SCALE GENOMIC DNA]</scope>
</reference>
<evidence type="ECO:0000313" key="3">
    <source>
        <dbReference type="WBParaSite" id="OFLC_0000285301-mRNA-1"/>
    </source>
</evidence>
<proteinExistence type="predicted"/>
<dbReference type="AlphaFoldDB" id="A0A183H5U3"/>
<evidence type="ECO:0000313" key="1">
    <source>
        <dbReference type="EMBL" id="VDO34433.1"/>
    </source>
</evidence>
<sequence>MVLASGKWSKQRLENLTHYCRSFSSCLKVQSSAVLLDFPHKFGFRYRNHFLFFFYTIPDKPFFMFFLSFPLFCITTAHDYFPFNLCQNILLLTCFITSTTQAKNENINQ</sequence>
<evidence type="ECO:0000313" key="2">
    <source>
        <dbReference type="Proteomes" id="UP000267606"/>
    </source>
</evidence>
<name>A0A183H5U3_9BILA</name>
<dbReference type="Proteomes" id="UP000267606">
    <property type="component" value="Unassembled WGS sequence"/>
</dbReference>
<dbReference type="WBParaSite" id="OFLC_0000285301-mRNA-1">
    <property type="protein sequence ID" value="OFLC_0000285301-mRNA-1"/>
    <property type="gene ID" value="OFLC_0000285301"/>
</dbReference>
<reference evidence="3" key="1">
    <citation type="submission" date="2016-06" db="UniProtKB">
        <authorList>
            <consortium name="WormBaseParasite"/>
        </authorList>
    </citation>
    <scope>IDENTIFICATION</scope>
</reference>